<dbReference type="GeneID" id="112467326"/>
<name>A0A6J1RFW6_9HYME</name>
<dbReference type="Gene3D" id="3.30.390.80">
    <property type="entry name" value="DNA repair protein Rad52/59/22"/>
    <property type="match status" value="1"/>
</dbReference>
<dbReference type="GO" id="GO:0045002">
    <property type="term" value="P:double-strand break repair via single-strand annealing"/>
    <property type="evidence" value="ECO:0007669"/>
    <property type="project" value="TreeGrafter"/>
</dbReference>
<reference evidence="6" key="1">
    <citation type="submission" date="2025-08" db="UniProtKB">
        <authorList>
            <consortium name="RefSeq"/>
        </authorList>
    </citation>
    <scope>IDENTIFICATION</scope>
    <source>
        <tissue evidence="6">Whole body</tissue>
    </source>
</reference>
<dbReference type="PANTHER" id="PTHR12132">
    <property type="entry name" value="DNA REPAIR AND RECOMBINATION PROTEIN RAD52, RAD59"/>
    <property type="match status" value="1"/>
</dbReference>
<keyword evidence="3" id="KW-0233">DNA recombination</keyword>
<dbReference type="InterPro" id="IPR042525">
    <property type="entry name" value="Rad52_Rad59_Rad22_sf"/>
</dbReference>
<evidence type="ECO:0000256" key="2">
    <source>
        <dbReference type="ARBA" id="ARBA00022763"/>
    </source>
</evidence>
<dbReference type="Proteomes" id="UP000504618">
    <property type="component" value="Unplaced"/>
</dbReference>
<dbReference type="GO" id="GO:0005634">
    <property type="term" value="C:nucleus"/>
    <property type="evidence" value="ECO:0007669"/>
    <property type="project" value="TreeGrafter"/>
</dbReference>
<dbReference type="OrthoDB" id="206565at2759"/>
<keyword evidence="5" id="KW-1185">Reference proteome</keyword>
<dbReference type="GO" id="GO:0006312">
    <property type="term" value="P:mitotic recombination"/>
    <property type="evidence" value="ECO:0007669"/>
    <property type="project" value="TreeGrafter"/>
</dbReference>
<keyword evidence="4" id="KW-0234">DNA repair</keyword>
<dbReference type="Pfam" id="PF04098">
    <property type="entry name" value="Rad52_Rad22"/>
    <property type="match status" value="1"/>
</dbReference>
<dbReference type="AlphaFoldDB" id="A0A6J1RFW6"/>
<evidence type="ECO:0000256" key="3">
    <source>
        <dbReference type="ARBA" id="ARBA00023172"/>
    </source>
</evidence>
<protein>
    <submittedName>
        <fullName evidence="6">Uncharacterized protein LOC112467326</fullName>
    </submittedName>
</protein>
<dbReference type="RefSeq" id="XP_024891681.1">
    <property type="nucleotide sequence ID" value="XM_025035913.1"/>
</dbReference>
<dbReference type="SUPFAM" id="SSF54768">
    <property type="entry name" value="dsRNA-binding domain-like"/>
    <property type="match status" value="1"/>
</dbReference>
<keyword evidence="2" id="KW-0227">DNA damage</keyword>
<proteinExistence type="inferred from homology"/>
<sequence>MYNGHEYLSCIKIPAAKQATTKSTNKPEKAEPMDFTADRRDLISVANKVFGEGKWNHTISQNLDFVDTIDARDKCCAGCVSFVKIQLDNGNFHEDVGYYVAEESTKGLSIQNARIGSAVKTFERVLLSFGNNIERELQQLRKQISPEQTNDVQKDVAQSLDKQISKKSNVSVNKSVLQTECLSEPIPREFLTPFLKESVSNKFSLTEHTSEPEANKNSVSCVYPLPNKTNTTTEQKLKSVTYNNALVYAEKRLEQIKRKERTEEYLYMYVNVHLEDSFDDHQGNDLYDPVERDHVKNPHREPLREMEENQGKNSAVALGEVDEATPTDLKPSSLAKINTEKMHRHECIIHPTSAALLSVKLVAPAKEVGPSNVGLMGAPDSKDTVAFPGCKTYSQMSYGCLSRSYLVSVISMPPFSKQKVPTTTNLRARYNNVGPSSGLEVTEKHASTITELITVSSMAAIDSPTSENPIIKGSSWIKSSMIPVSKVTINQMPATAISERIPFSPEYLAMREKLSATHAPDGASILSLAKWLNTTTDTACEQAALLRLTCMGLSLEPDLYRTDPVVAQFVRRVSTTQSLGIELRPFTINNEYFVSAAPLDIALAIALNKIDPFPRWGYTGLDSEWAMVPVRREMLGRWSLAPYVASFMHSQLWAGDVNWTHECTWLGTDWVPYRKGFVATMPKINSVHIPGPKRIMLVLMDCNSSNAPKSVLLGTTYVPVITRGDEPNADVDFVQGVWAGWFTVQNIDNVRAAIADAMQVMLNEMCTDTVPGSVLALASELYGRWGFGLHSQRDIERDYLKKPFSGAWAFSGSQSGSYPNTIDKRNGKVMANAYTPNETDGTKWIVDSDTLLDNMLTAFGFCQHSPVHRLSSGGVKGTGSYEMHTIDVDGTKWNILGNPTCFWINEEPAGGPAYNVSTCSSMMRLCIGVGLVTASNGGYSFTSMAGMGTWIHMNAVALSADSVLFLLKNEIDLKSWFGFVPEFLQHTNMRSLYSSLLREIGHKMYNWLEPIGFKIDDMYWRWDDIFFFYLRMPNSTYDFLRYSGVPSSLTLQWNTKCAMADNTPAQDIKIVVTDSGVTFYGNPIVFGNGVTKLIYSMTTDILRYSPRILIRPLGARNMLMGVNVESWGSLSTGREYNPTDTQYFQSNTLLYCCRYPQAVCAGDNEMWTTGAMAALKGADAYSHRISAIQYPDSDTADSFLQKALGVLAAPVVAGYKAYTTKGPVAALTAASGKLAEIAGKEIQDLPPGGNAGMVGQPRDTALA</sequence>
<comment type="similarity">
    <text evidence="1">Belongs to the RAD52 family.</text>
</comment>
<evidence type="ECO:0000256" key="4">
    <source>
        <dbReference type="ARBA" id="ARBA00023204"/>
    </source>
</evidence>
<dbReference type="PANTHER" id="PTHR12132:SF1">
    <property type="entry name" value="DNA REPAIR PROTEIN RAD52 HOMOLOG"/>
    <property type="match status" value="1"/>
</dbReference>
<dbReference type="InterPro" id="IPR041247">
    <property type="entry name" value="Rad52_fam"/>
</dbReference>
<dbReference type="InterPro" id="IPR007232">
    <property type="entry name" value="Rad52_Rad59_Rad22"/>
</dbReference>
<evidence type="ECO:0000313" key="5">
    <source>
        <dbReference type="Proteomes" id="UP000504618"/>
    </source>
</evidence>
<gene>
    <name evidence="6" type="primary">LOC112467326</name>
</gene>
<organism evidence="5 6">
    <name type="scientific">Temnothorax curvispinosus</name>
    <dbReference type="NCBI Taxonomy" id="300111"/>
    <lineage>
        <taxon>Eukaryota</taxon>
        <taxon>Metazoa</taxon>
        <taxon>Ecdysozoa</taxon>
        <taxon>Arthropoda</taxon>
        <taxon>Hexapoda</taxon>
        <taxon>Insecta</taxon>
        <taxon>Pterygota</taxon>
        <taxon>Neoptera</taxon>
        <taxon>Endopterygota</taxon>
        <taxon>Hymenoptera</taxon>
        <taxon>Apocrita</taxon>
        <taxon>Aculeata</taxon>
        <taxon>Formicoidea</taxon>
        <taxon>Formicidae</taxon>
        <taxon>Myrmicinae</taxon>
        <taxon>Temnothorax</taxon>
    </lineage>
</organism>
<dbReference type="GO" id="GO:0000724">
    <property type="term" value="P:double-strand break repair via homologous recombination"/>
    <property type="evidence" value="ECO:0007669"/>
    <property type="project" value="TreeGrafter"/>
</dbReference>
<evidence type="ECO:0000256" key="1">
    <source>
        <dbReference type="ARBA" id="ARBA00006638"/>
    </source>
</evidence>
<accession>A0A6J1RFW6</accession>
<evidence type="ECO:0000313" key="6">
    <source>
        <dbReference type="RefSeq" id="XP_024891681.1"/>
    </source>
</evidence>